<sequence>MKITNLEQSILFTISYFDVFEYPLTSFEIWRYLFGFKSSLDQVILKLDELIVLGKIEMKNGFYFLPERSHLVDFRQKKYDISEKFWGKAVRATKILSYLSFIKCVSVVNSLSYFNCDSKSDIDFLIITKKNKIWTARFLSTAVLHLFGIRRHGKKISGRICLSFYISEEMKNMSYIAKDGLGFFVAFWIAQNAPILSYNQTFEKFRAANTWIYDFLPNSGHNITDYYINFKLPLGAKKISKLIEFFLKPDFIEKILKSIQSKRIKFSQKKWGEPNSVLFNDFILKFHPEDFRPGYKKEIKERLTKNKYI</sequence>
<dbReference type="EMBL" id="DSYQ01000007">
    <property type="protein sequence ID" value="HGT70999.1"/>
    <property type="molecule type" value="Genomic_DNA"/>
</dbReference>
<organism evidence="1">
    <name type="scientific">candidate division CPR3 bacterium</name>
    <dbReference type="NCBI Taxonomy" id="2268181"/>
    <lineage>
        <taxon>Bacteria</taxon>
        <taxon>Bacteria division CPR3</taxon>
    </lineage>
</organism>
<name>A0A7C4R549_UNCC3</name>
<gene>
    <name evidence="1" type="ORF">ENT43_01935</name>
</gene>
<accession>A0A7C4R549</accession>
<dbReference type="AlphaFoldDB" id="A0A7C4R549"/>
<proteinExistence type="predicted"/>
<protein>
    <recommendedName>
        <fullName evidence="2">Nucleotidyltransferase domain-containing protein</fullName>
    </recommendedName>
</protein>
<evidence type="ECO:0000313" key="1">
    <source>
        <dbReference type="EMBL" id="HGT70999.1"/>
    </source>
</evidence>
<reference evidence="1" key="1">
    <citation type="journal article" date="2020" name="mSystems">
        <title>Genome- and Community-Level Interaction Insights into Carbon Utilization and Element Cycling Functions of Hydrothermarchaeota in Hydrothermal Sediment.</title>
        <authorList>
            <person name="Zhou Z."/>
            <person name="Liu Y."/>
            <person name="Xu W."/>
            <person name="Pan J."/>
            <person name="Luo Z.H."/>
            <person name="Li M."/>
        </authorList>
    </citation>
    <scope>NUCLEOTIDE SEQUENCE [LARGE SCALE GENOMIC DNA]</scope>
    <source>
        <strain evidence="1">SpSt-579</strain>
    </source>
</reference>
<evidence type="ECO:0008006" key="2">
    <source>
        <dbReference type="Google" id="ProtNLM"/>
    </source>
</evidence>
<comment type="caution">
    <text evidence="1">The sequence shown here is derived from an EMBL/GenBank/DDBJ whole genome shotgun (WGS) entry which is preliminary data.</text>
</comment>